<reference evidence="3" key="1">
    <citation type="submission" date="2018-01" db="EMBL/GenBank/DDBJ databases">
        <authorList>
            <person name="Li J."/>
        </authorList>
    </citation>
    <scope>NUCLEOTIDE SEQUENCE [LARGE SCALE GENOMIC DNA]</scope>
    <source>
        <strain evidence="3">592</strain>
    </source>
</reference>
<feature type="region of interest" description="Disordered" evidence="1">
    <location>
        <begin position="44"/>
        <end position="66"/>
    </location>
</feature>
<protein>
    <submittedName>
        <fullName evidence="2">Uncharacterized protein</fullName>
    </submittedName>
</protein>
<dbReference type="Proteomes" id="UP000244384">
    <property type="component" value="Chromosome"/>
</dbReference>
<dbReference type="AlphaFoldDB" id="A0A2S0WQ43"/>
<gene>
    <name evidence="2" type="ORF">C3E78_15180</name>
</gene>
<evidence type="ECO:0000313" key="3">
    <source>
        <dbReference type="Proteomes" id="UP000244384"/>
    </source>
</evidence>
<organism evidence="2 3">
    <name type="scientific">Aeromicrobium chenweiae</name>
    <dbReference type="NCBI Taxonomy" id="2079793"/>
    <lineage>
        <taxon>Bacteria</taxon>
        <taxon>Bacillati</taxon>
        <taxon>Actinomycetota</taxon>
        <taxon>Actinomycetes</taxon>
        <taxon>Propionibacteriales</taxon>
        <taxon>Nocardioidaceae</taxon>
        <taxon>Aeromicrobium</taxon>
    </lineage>
</organism>
<keyword evidence="3" id="KW-1185">Reference proteome</keyword>
<evidence type="ECO:0000256" key="1">
    <source>
        <dbReference type="SAM" id="MobiDB-lite"/>
    </source>
</evidence>
<dbReference type="EMBL" id="CP026952">
    <property type="protein sequence ID" value="AWB93447.1"/>
    <property type="molecule type" value="Genomic_DNA"/>
</dbReference>
<accession>A0A2S0WQ43</accession>
<proteinExistence type="predicted"/>
<evidence type="ECO:0000313" key="2">
    <source>
        <dbReference type="EMBL" id="AWB93447.1"/>
    </source>
</evidence>
<sequence length="66" mass="6685">MATAYRGYGGAMMTMLGAMTTTPVLITAELAAGLGAAVSTTLGRPGPVRRSWLQPSHHRPSTGGAA</sequence>
<name>A0A2S0WQ43_9ACTN</name>
<dbReference type="KEGG" id="aez:C3E78_15180"/>